<gene>
    <name evidence="2" type="ORF">H920_04066</name>
</gene>
<dbReference type="eggNOG" id="ENOG502QVVG">
    <property type="taxonomic scope" value="Eukaryota"/>
</dbReference>
<proteinExistence type="predicted"/>
<dbReference type="Pfam" id="PF14914">
    <property type="entry name" value="LRRC37AB_C"/>
    <property type="match status" value="1"/>
</dbReference>
<feature type="domain" description="LRRC37A/B like protein 1 C-terminal" evidence="1">
    <location>
        <begin position="164"/>
        <end position="246"/>
    </location>
</feature>
<protein>
    <submittedName>
        <fullName evidence="2">Leucine-rich repeat-containing protein 37B</fullName>
    </submittedName>
</protein>
<organism evidence="2 3">
    <name type="scientific">Fukomys damarensis</name>
    <name type="common">Damaraland mole rat</name>
    <name type="synonym">Cryptomys damarensis</name>
    <dbReference type="NCBI Taxonomy" id="885580"/>
    <lineage>
        <taxon>Eukaryota</taxon>
        <taxon>Metazoa</taxon>
        <taxon>Chordata</taxon>
        <taxon>Craniata</taxon>
        <taxon>Vertebrata</taxon>
        <taxon>Euteleostomi</taxon>
        <taxon>Mammalia</taxon>
        <taxon>Eutheria</taxon>
        <taxon>Euarchontoglires</taxon>
        <taxon>Glires</taxon>
        <taxon>Rodentia</taxon>
        <taxon>Hystricomorpha</taxon>
        <taxon>Bathyergidae</taxon>
        <taxon>Fukomys</taxon>
    </lineage>
</organism>
<dbReference type="InterPro" id="IPR029423">
    <property type="entry name" value="LRRC37AB_C"/>
</dbReference>
<keyword evidence="3" id="KW-1185">Reference proteome</keyword>
<sequence length="248" mass="27982">MQYKKEKEDDIEKRCSVYSAMPRDLGQTHVSLTALENILTWALELETLILPSHLVCCLCRFKNEIEVVFKTVKLHCERTCLISATQCLGEASIGNPGGTFMKVLEARKMSTSTELTIGSEKSSSEKGSIDSSGFMKEQVDINDESDIISALSYLLPYFSQGNLEGDQFETYLNQQLQPFIPNHDIRRLISQVILTLKMDCSEAHVQLACAKLISKMGLLMKLLSKQQNVSMPMAQWDGDHWKSENSYQ</sequence>
<evidence type="ECO:0000313" key="3">
    <source>
        <dbReference type="Proteomes" id="UP000028990"/>
    </source>
</evidence>
<name>A0A091EGG7_FUKDA</name>
<dbReference type="EMBL" id="KN121939">
    <property type="protein sequence ID" value="KFO34531.1"/>
    <property type="molecule type" value="Genomic_DNA"/>
</dbReference>
<dbReference type="InterPro" id="IPR015753">
    <property type="entry name" value="LRRC37"/>
</dbReference>
<evidence type="ECO:0000313" key="2">
    <source>
        <dbReference type="EMBL" id="KFO34531.1"/>
    </source>
</evidence>
<dbReference type="PANTHER" id="PTHR23045">
    <property type="entry name" value="LEUCINE-RICH REPEAT-CONTAINING PROTEIN 37A"/>
    <property type="match status" value="1"/>
</dbReference>
<reference evidence="2 3" key="1">
    <citation type="submission" date="2013-11" db="EMBL/GenBank/DDBJ databases">
        <title>The Damaraland mole rat (Fukomys damarensis) genome and evolution of African mole rats.</title>
        <authorList>
            <person name="Gladyshev V.N."/>
            <person name="Fang X."/>
        </authorList>
    </citation>
    <scope>NUCLEOTIDE SEQUENCE [LARGE SCALE GENOMIC DNA]</scope>
    <source>
        <tissue evidence="2">Liver</tissue>
    </source>
</reference>
<evidence type="ECO:0000259" key="1">
    <source>
        <dbReference type="Pfam" id="PF14914"/>
    </source>
</evidence>
<dbReference type="PANTHER" id="PTHR23045:SF9">
    <property type="entry name" value="LEUCINE RICH REPEAT CONTAINING 37A-RELATED"/>
    <property type="match status" value="1"/>
</dbReference>
<dbReference type="Proteomes" id="UP000028990">
    <property type="component" value="Unassembled WGS sequence"/>
</dbReference>
<dbReference type="AlphaFoldDB" id="A0A091EGG7"/>
<accession>A0A091EGG7</accession>